<name>A0A1I2T4Z3_9BACL</name>
<keyword evidence="2" id="KW-1185">Reference proteome</keyword>
<dbReference type="AlphaFoldDB" id="A0A1I2T4Z3"/>
<evidence type="ECO:0000313" key="1">
    <source>
        <dbReference type="EMBL" id="SFG59878.1"/>
    </source>
</evidence>
<proteinExistence type="predicted"/>
<gene>
    <name evidence="1" type="ORF">SAMN02982927_02162</name>
</gene>
<organism evidence="1 2">
    <name type="scientific">Sporolactobacillus nakayamae</name>
    <dbReference type="NCBI Taxonomy" id="269670"/>
    <lineage>
        <taxon>Bacteria</taxon>
        <taxon>Bacillati</taxon>
        <taxon>Bacillota</taxon>
        <taxon>Bacilli</taxon>
        <taxon>Bacillales</taxon>
        <taxon>Sporolactobacillaceae</taxon>
        <taxon>Sporolactobacillus</taxon>
    </lineage>
</organism>
<accession>A0A1I2T4Z3</accession>
<sequence>MKETTKGVKEMGINFSHCEAHWSYGLFHQFREMLASEIGMNLNQMEGFGGTTPFADFNDPIIPLLDHSDCDGCLSVEECQRVAPRLKELTAHWPEVNFKQEIRSLIGGMERSVQENQPLYFC</sequence>
<reference evidence="2" key="1">
    <citation type="submission" date="2016-10" db="EMBL/GenBank/DDBJ databases">
        <authorList>
            <person name="Varghese N."/>
            <person name="Submissions S."/>
        </authorList>
    </citation>
    <scope>NUCLEOTIDE SEQUENCE [LARGE SCALE GENOMIC DNA]</scope>
    <source>
        <strain evidence="2">ATCC 700379</strain>
    </source>
</reference>
<evidence type="ECO:0000313" key="2">
    <source>
        <dbReference type="Proteomes" id="UP000198752"/>
    </source>
</evidence>
<dbReference type="EMBL" id="FOOY01000014">
    <property type="protein sequence ID" value="SFG59878.1"/>
    <property type="molecule type" value="Genomic_DNA"/>
</dbReference>
<protein>
    <submittedName>
        <fullName evidence="1">Uncharacterized protein</fullName>
    </submittedName>
</protein>
<dbReference type="RefSeq" id="WP_245734204.1">
    <property type="nucleotide sequence ID" value="NZ_FOOY01000014.1"/>
</dbReference>
<dbReference type="Proteomes" id="UP000198752">
    <property type="component" value="Unassembled WGS sequence"/>
</dbReference>